<evidence type="ECO:0000313" key="1">
    <source>
        <dbReference type="EMBL" id="CAF0901627.1"/>
    </source>
</evidence>
<comment type="caution">
    <text evidence="2">The sequence shown here is derived from an EMBL/GenBank/DDBJ whole genome shotgun (WGS) entry which is preliminary data.</text>
</comment>
<dbReference type="EMBL" id="CAJOBA010003450">
    <property type="protein sequence ID" value="CAF3682214.1"/>
    <property type="molecule type" value="Genomic_DNA"/>
</dbReference>
<organism evidence="2 3">
    <name type="scientific">Didymodactylos carnosus</name>
    <dbReference type="NCBI Taxonomy" id="1234261"/>
    <lineage>
        <taxon>Eukaryota</taxon>
        <taxon>Metazoa</taxon>
        <taxon>Spiralia</taxon>
        <taxon>Gnathifera</taxon>
        <taxon>Rotifera</taxon>
        <taxon>Eurotatoria</taxon>
        <taxon>Bdelloidea</taxon>
        <taxon>Philodinida</taxon>
        <taxon>Philodinidae</taxon>
        <taxon>Didymodactylos</taxon>
    </lineage>
</organism>
<dbReference type="Proteomes" id="UP000682733">
    <property type="component" value="Unassembled WGS sequence"/>
</dbReference>
<proteinExistence type="predicted"/>
<evidence type="ECO:0000313" key="3">
    <source>
        <dbReference type="Proteomes" id="UP000682733"/>
    </source>
</evidence>
<protein>
    <submittedName>
        <fullName evidence="2">Uncharacterized protein</fullName>
    </submittedName>
</protein>
<dbReference type="Proteomes" id="UP000677228">
    <property type="component" value="Unassembled WGS sequence"/>
</dbReference>
<dbReference type="EMBL" id="CAJNOK010003449">
    <property type="protein sequence ID" value="CAF0901627.1"/>
    <property type="molecule type" value="Genomic_DNA"/>
</dbReference>
<gene>
    <name evidence="1" type="ORF">OVA965_LOCUS9654</name>
    <name evidence="2" type="ORF">TMI583_LOCUS9650</name>
</gene>
<accession>A0A8S2HVH9</accession>
<name>A0A8S2HVH9_9BILA</name>
<reference evidence="2" key="1">
    <citation type="submission" date="2021-02" db="EMBL/GenBank/DDBJ databases">
        <authorList>
            <person name="Nowell W R."/>
        </authorList>
    </citation>
    <scope>NUCLEOTIDE SEQUENCE</scope>
</reference>
<evidence type="ECO:0000313" key="2">
    <source>
        <dbReference type="EMBL" id="CAF3682214.1"/>
    </source>
</evidence>
<sequence length="233" mass="27050">MNKMDVMQVAQYESDTSDEEVVEENDEVNGNEKIIRKKKFWIKEATFDKPGETESLIGNKWSKHYTHDTENGRTVYYRCNNVKRRGPQYSASIYLLYHTDTDKVTIDKTEADHDHHDDKCRGIDEKIKSSFAQHRIYIDADATYKLIWQGFPVLVIGTTDLNKAFHPFGLPACSNEKTKDFEFIFNGIQIGLEKINKELFKSTALIADFIYQVQTTPQLFLGFFKFGFFADQV</sequence>
<dbReference type="AlphaFoldDB" id="A0A8S2HVH9"/>